<dbReference type="Proteomes" id="UP000325218">
    <property type="component" value="Unassembled WGS sequence"/>
</dbReference>
<protein>
    <submittedName>
        <fullName evidence="1">Uncharacterized protein</fullName>
    </submittedName>
</protein>
<evidence type="ECO:0000313" key="1">
    <source>
        <dbReference type="EMBL" id="TYA15566.1"/>
    </source>
</evidence>
<dbReference type="AlphaFoldDB" id="A0A5D0D034"/>
<name>A0A5D0D034_9BACL</name>
<evidence type="ECO:0000313" key="2">
    <source>
        <dbReference type="Proteomes" id="UP000325218"/>
    </source>
</evidence>
<sequence length="30" mass="3718">MDEDCKQHLTIEFLLAIRRFDLDRYFKTSI</sequence>
<gene>
    <name evidence="1" type="ORF">FRY98_03735</name>
</gene>
<comment type="caution">
    <text evidence="1">The sequence shown here is derived from an EMBL/GenBank/DDBJ whole genome shotgun (WGS) entry which is preliminary data.</text>
</comment>
<reference evidence="1 2" key="1">
    <citation type="submission" date="2019-08" db="EMBL/GenBank/DDBJ databases">
        <title>Genome sequencing of Paenibacillus faecis DSM 23593(T).</title>
        <authorList>
            <person name="Kook J.-K."/>
            <person name="Park S.-N."/>
            <person name="Lim Y.K."/>
        </authorList>
    </citation>
    <scope>NUCLEOTIDE SEQUENCE [LARGE SCALE GENOMIC DNA]</scope>
    <source>
        <strain evidence="1 2">DSM 23593</strain>
    </source>
</reference>
<proteinExistence type="predicted"/>
<dbReference type="EMBL" id="VSDO01000001">
    <property type="protein sequence ID" value="TYA15566.1"/>
    <property type="molecule type" value="Genomic_DNA"/>
</dbReference>
<organism evidence="1 2">
    <name type="scientific">Paenibacillus faecis</name>
    <dbReference type="NCBI Taxonomy" id="862114"/>
    <lineage>
        <taxon>Bacteria</taxon>
        <taxon>Bacillati</taxon>
        <taxon>Bacillota</taxon>
        <taxon>Bacilli</taxon>
        <taxon>Bacillales</taxon>
        <taxon>Paenibacillaceae</taxon>
        <taxon>Paenibacillus</taxon>
    </lineage>
</organism>
<keyword evidence="2" id="KW-1185">Reference proteome</keyword>
<accession>A0A5D0D034</accession>